<keyword evidence="5 8" id="KW-0378">Hydrolase</keyword>
<dbReference type="InterPro" id="IPR010023">
    <property type="entry name" value="KdsC_fam"/>
</dbReference>
<comment type="cofactor">
    <cofactor evidence="1 7">
        <name>Mg(2+)</name>
        <dbReference type="ChEBI" id="CHEBI:18420"/>
    </cofactor>
</comment>
<dbReference type="SUPFAM" id="SSF56784">
    <property type="entry name" value="HAD-like"/>
    <property type="match status" value="1"/>
</dbReference>
<dbReference type="PANTHER" id="PTHR21485:SF3">
    <property type="entry name" value="N-ACYLNEURAMINATE CYTIDYLYLTRANSFERASE"/>
    <property type="match status" value="1"/>
</dbReference>
<dbReference type="RefSeq" id="WP_258541632.1">
    <property type="nucleotide sequence ID" value="NZ_OU015584.1"/>
</dbReference>
<dbReference type="PANTHER" id="PTHR21485">
    <property type="entry name" value="HAD SUPERFAMILY MEMBERS CMAS AND KDSC"/>
    <property type="match status" value="1"/>
</dbReference>
<sequence>MTKLNYKIKLKDVKLFVFDVDGVISDGVVYLDADGEMMRNCHVRDSLAMKLALHAGIEILIISAGTSKKVEERMRYLGVEHVRMGCYKKYEELSRFCAVNDYQLEQVLYMGDDLPDYECLSNVGVATCPNNAVQEIRFMVDYVSHIDGGQGCVRDVIEQTLRVQGKWPNLAENPTISFEK</sequence>
<keyword evidence="9" id="KW-1185">Reference proteome</keyword>
<keyword evidence="4 7" id="KW-0479">Metal-binding</keyword>
<dbReference type="AlphaFoldDB" id="A0A916NGL6"/>
<evidence type="ECO:0000256" key="3">
    <source>
        <dbReference type="ARBA" id="ARBA00011881"/>
    </source>
</evidence>
<evidence type="ECO:0000313" key="8">
    <source>
        <dbReference type="EMBL" id="CAG5080736.1"/>
    </source>
</evidence>
<dbReference type="PIRSF" id="PIRSF006118">
    <property type="entry name" value="KDO8-P_Ptase"/>
    <property type="match status" value="1"/>
</dbReference>
<dbReference type="FunFam" id="3.40.50.1000:FF:000029">
    <property type="entry name" value="3-deoxy-D-manno-octulosonate 8-phosphate phosphatase KdsC"/>
    <property type="match status" value="1"/>
</dbReference>
<dbReference type="NCBIfam" id="TIGR01670">
    <property type="entry name" value="KdsC-phosphatas"/>
    <property type="match status" value="1"/>
</dbReference>
<keyword evidence="6 7" id="KW-0460">Magnesium</keyword>
<evidence type="ECO:0000256" key="6">
    <source>
        <dbReference type="ARBA" id="ARBA00022842"/>
    </source>
</evidence>
<name>A0A916NGL6_9FLAO</name>
<evidence type="ECO:0000256" key="2">
    <source>
        <dbReference type="ARBA" id="ARBA00005893"/>
    </source>
</evidence>
<feature type="binding site" evidence="7">
    <location>
        <position position="112"/>
    </location>
    <ligand>
        <name>Mg(2+)</name>
        <dbReference type="ChEBI" id="CHEBI:18420"/>
    </ligand>
</feature>
<dbReference type="InterPro" id="IPR050793">
    <property type="entry name" value="CMP-NeuNAc_synthase"/>
</dbReference>
<dbReference type="InterPro" id="IPR023214">
    <property type="entry name" value="HAD_sf"/>
</dbReference>
<dbReference type="EC" id="3.1.3.45" evidence="8"/>
<dbReference type="SFLD" id="SFLDG01138">
    <property type="entry name" value="C1.6.2:_Deoxy-d-mannose-octulo"/>
    <property type="match status" value="1"/>
</dbReference>
<evidence type="ECO:0000313" key="9">
    <source>
        <dbReference type="Proteomes" id="UP000683507"/>
    </source>
</evidence>
<feature type="binding site" evidence="7">
    <location>
        <position position="21"/>
    </location>
    <ligand>
        <name>substrate</name>
    </ligand>
</feature>
<dbReference type="InterPro" id="IPR036412">
    <property type="entry name" value="HAD-like_sf"/>
</dbReference>
<evidence type="ECO:0000256" key="7">
    <source>
        <dbReference type="PIRSR" id="PIRSR006118-2"/>
    </source>
</evidence>
<dbReference type="SFLD" id="SFLDG01136">
    <property type="entry name" value="C1.6:_Phosphoserine_Phosphatas"/>
    <property type="match status" value="1"/>
</dbReference>
<dbReference type="KEGG" id="ptan:CRYO30217_01431"/>
<dbReference type="GO" id="GO:0046872">
    <property type="term" value="F:metal ion binding"/>
    <property type="evidence" value="ECO:0007669"/>
    <property type="project" value="UniProtKB-KW"/>
</dbReference>
<evidence type="ECO:0000256" key="1">
    <source>
        <dbReference type="ARBA" id="ARBA00001946"/>
    </source>
</evidence>
<evidence type="ECO:0000256" key="5">
    <source>
        <dbReference type="ARBA" id="ARBA00022801"/>
    </source>
</evidence>
<reference evidence="8" key="1">
    <citation type="submission" date="2021-04" db="EMBL/GenBank/DDBJ databases">
        <authorList>
            <person name="Rodrigo-Torres L."/>
            <person name="Arahal R. D."/>
            <person name="Lucena T."/>
        </authorList>
    </citation>
    <scope>NUCLEOTIDE SEQUENCE</scope>
    <source>
        <strain evidence="8">AS29M-1</strain>
    </source>
</reference>
<accession>A0A916NGL6</accession>
<dbReference type="EMBL" id="OU015584">
    <property type="protein sequence ID" value="CAG5080736.1"/>
    <property type="molecule type" value="Genomic_DNA"/>
</dbReference>
<dbReference type="SFLD" id="SFLDS00003">
    <property type="entry name" value="Haloacid_Dehalogenase"/>
    <property type="match status" value="1"/>
</dbReference>
<evidence type="ECO:0000256" key="4">
    <source>
        <dbReference type="ARBA" id="ARBA00022723"/>
    </source>
</evidence>
<dbReference type="GO" id="GO:0019143">
    <property type="term" value="F:3-deoxy-manno-octulosonate-8-phosphatase activity"/>
    <property type="evidence" value="ECO:0007669"/>
    <property type="project" value="UniProtKB-EC"/>
</dbReference>
<comment type="subunit">
    <text evidence="3">Homotetramer.</text>
</comment>
<organism evidence="8 9">
    <name type="scientific">Parvicella tangerina</name>
    <dbReference type="NCBI Taxonomy" id="2829795"/>
    <lineage>
        <taxon>Bacteria</taxon>
        <taxon>Pseudomonadati</taxon>
        <taxon>Bacteroidota</taxon>
        <taxon>Flavobacteriia</taxon>
        <taxon>Flavobacteriales</taxon>
        <taxon>Parvicellaceae</taxon>
        <taxon>Parvicella</taxon>
    </lineage>
</organism>
<protein>
    <submittedName>
        <fullName evidence="8">3-deoxy-D-manno-octulosonate 8-phosphate phosphatase KdsC</fullName>
        <ecNumber evidence="8">3.1.3.45</ecNumber>
    </submittedName>
</protein>
<feature type="binding site" evidence="7">
    <location>
        <position position="19"/>
    </location>
    <ligand>
        <name>Mg(2+)</name>
        <dbReference type="ChEBI" id="CHEBI:18420"/>
    </ligand>
</feature>
<proteinExistence type="inferred from homology"/>
<gene>
    <name evidence="8" type="primary">kdsC</name>
    <name evidence="8" type="ORF">CRYO30217_01431</name>
</gene>
<dbReference type="GO" id="GO:0008781">
    <property type="term" value="F:N-acylneuraminate cytidylyltransferase activity"/>
    <property type="evidence" value="ECO:0007669"/>
    <property type="project" value="TreeGrafter"/>
</dbReference>
<dbReference type="Proteomes" id="UP000683507">
    <property type="component" value="Chromosome"/>
</dbReference>
<dbReference type="Gene3D" id="3.40.50.1000">
    <property type="entry name" value="HAD superfamily/HAD-like"/>
    <property type="match status" value="1"/>
</dbReference>
<comment type="similarity">
    <text evidence="2">Belongs to the KdsC family.</text>
</comment>